<name>A0A917J919_9SPHI</name>
<evidence type="ECO:0000313" key="2">
    <source>
        <dbReference type="EMBL" id="GGI50130.1"/>
    </source>
</evidence>
<sequence length="410" mass="46307">MKLIRVAFLALLFPIITHAQSGYKPGYIIKLNGDTLKGYINYSQRGITPKTVGFKPELETVKALRFEPALIRGFEVTGVDQFLSFTGKVSMDKNKFPDVAATLDSTTAQSSMFLRVGYQGMPLSVFEQQDQLKVRLFFMEAGQFPKELIYYQFVDKNSGNGVRNVELYKDTLLAIAQKYNNNSSKISRDVNAASFTLANIVNIAREINNDQSKNVGTMKVGLFAGIAVNTVRTKMRGPTIFEGQSTSYTFPRLSIGLDIADDRYLRNFMFRLEAAYTANQSRFYTKDGAGGTVAPVEYRYNFNQSLVTVTPQIIYHLINRQHIKAFIGIGLNMTYAKFSNVEFLRNQKAEDEPYKFSNSWLLFPLQAGVTLNKKVDIFVDYTLPATNATAELIKLRYTNYGMGVHYHFGK</sequence>
<reference evidence="2" key="1">
    <citation type="journal article" date="2014" name="Int. J. Syst. Evol. Microbiol.">
        <title>Complete genome sequence of Corynebacterium casei LMG S-19264T (=DSM 44701T), isolated from a smear-ripened cheese.</title>
        <authorList>
            <consortium name="US DOE Joint Genome Institute (JGI-PGF)"/>
            <person name="Walter F."/>
            <person name="Albersmeier A."/>
            <person name="Kalinowski J."/>
            <person name="Ruckert C."/>
        </authorList>
    </citation>
    <scope>NUCLEOTIDE SEQUENCE</scope>
    <source>
        <strain evidence="2">CCM 8711</strain>
    </source>
</reference>
<evidence type="ECO:0000313" key="3">
    <source>
        <dbReference type="Proteomes" id="UP000662074"/>
    </source>
</evidence>
<dbReference type="SUPFAM" id="SSF56925">
    <property type="entry name" value="OMPA-like"/>
    <property type="match status" value="1"/>
</dbReference>
<dbReference type="Gene3D" id="2.40.160.20">
    <property type="match status" value="1"/>
</dbReference>
<dbReference type="AlphaFoldDB" id="A0A917J919"/>
<dbReference type="EMBL" id="BMDO01000002">
    <property type="protein sequence ID" value="GGI50130.1"/>
    <property type="molecule type" value="Genomic_DNA"/>
</dbReference>
<dbReference type="Proteomes" id="UP000662074">
    <property type="component" value="Unassembled WGS sequence"/>
</dbReference>
<evidence type="ECO:0000256" key="1">
    <source>
        <dbReference type="SAM" id="SignalP"/>
    </source>
</evidence>
<reference evidence="2" key="2">
    <citation type="submission" date="2020-09" db="EMBL/GenBank/DDBJ databases">
        <authorList>
            <person name="Sun Q."/>
            <person name="Sedlacek I."/>
        </authorList>
    </citation>
    <scope>NUCLEOTIDE SEQUENCE</scope>
    <source>
        <strain evidence="2">CCM 8711</strain>
    </source>
</reference>
<feature type="signal peptide" evidence="1">
    <location>
        <begin position="1"/>
        <end position="19"/>
    </location>
</feature>
<keyword evidence="3" id="KW-1185">Reference proteome</keyword>
<organism evidence="2 3">
    <name type="scientific">Mucilaginibacter galii</name>
    <dbReference type="NCBI Taxonomy" id="2005073"/>
    <lineage>
        <taxon>Bacteria</taxon>
        <taxon>Pseudomonadati</taxon>
        <taxon>Bacteroidota</taxon>
        <taxon>Sphingobacteriia</taxon>
        <taxon>Sphingobacteriales</taxon>
        <taxon>Sphingobacteriaceae</taxon>
        <taxon>Mucilaginibacter</taxon>
    </lineage>
</organism>
<dbReference type="InterPro" id="IPR011250">
    <property type="entry name" value="OMP/PagP_B-barrel"/>
</dbReference>
<proteinExistence type="predicted"/>
<evidence type="ECO:0008006" key="4">
    <source>
        <dbReference type="Google" id="ProtNLM"/>
    </source>
</evidence>
<feature type="chain" id="PRO_5037778005" description="Outer membrane protein beta-barrel domain-containing protein" evidence="1">
    <location>
        <begin position="20"/>
        <end position="410"/>
    </location>
</feature>
<gene>
    <name evidence="2" type="ORF">GCM10011425_13420</name>
</gene>
<accession>A0A917J919</accession>
<keyword evidence="1" id="KW-0732">Signal</keyword>
<dbReference type="RefSeq" id="WP_188415016.1">
    <property type="nucleotide sequence ID" value="NZ_BMDO01000002.1"/>
</dbReference>
<protein>
    <recommendedName>
        <fullName evidence="4">Outer membrane protein beta-barrel domain-containing protein</fullName>
    </recommendedName>
</protein>
<comment type="caution">
    <text evidence="2">The sequence shown here is derived from an EMBL/GenBank/DDBJ whole genome shotgun (WGS) entry which is preliminary data.</text>
</comment>